<keyword evidence="5" id="KW-1185">Reference proteome</keyword>
<feature type="domain" description="SHOCT" evidence="3">
    <location>
        <begin position="9"/>
        <end position="35"/>
    </location>
</feature>
<name>A0ABP7Q1T1_9BACT</name>
<organism evidence="4 5">
    <name type="scientific">Hymenobacter antarcticus</name>
    <dbReference type="NCBI Taxonomy" id="486270"/>
    <lineage>
        <taxon>Bacteria</taxon>
        <taxon>Pseudomonadati</taxon>
        <taxon>Bacteroidota</taxon>
        <taxon>Cytophagia</taxon>
        <taxon>Cytophagales</taxon>
        <taxon>Hymenobacteraceae</taxon>
        <taxon>Hymenobacter</taxon>
    </lineage>
</organism>
<dbReference type="Proteomes" id="UP001501556">
    <property type="component" value="Unassembled WGS sequence"/>
</dbReference>
<keyword evidence="2" id="KW-0472">Membrane</keyword>
<sequence length="227" mass="23365">MQNPPSPLDTLRQLKEMLDAGALTPAEFEALKQRLVFEAPANTPATPAPAAPEVPVAPQASFVAPAYSEPIPVTLEELPASAVPYETVAPAYSAEPLPTEPVPAPAWQTSDEFPADMVEAPARNPLALILSIGGVLVFLAVVAYLSFNQPPSERVSSTSMTAADSAATVIETGPQAEPLPQSAAVPETVRVAPTNPAPPTQPRPARAVSDSIATPAPAAVQDSAAGQ</sequence>
<keyword evidence="2" id="KW-0812">Transmembrane</keyword>
<dbReference type="InterPro" id="IPR018649">
    <property type="entry name" value="SHOCT"/>
</dbReference>
<evidence type="ECO:0000256" key="2">
    <source>
        <dbReference type="SAM" id="Phobius"/>
    </source>
</evidence>
<dbReference type="EMBL" id="BAABDI010000012">
    <property type="protein sequence ID" value="GAA3974780.1"/>
    <property type="molecule type" value="Genomic_DNA"/>
</dbReference>
<reference evidence="5" key="1">
    <citation type="journal article" date="2019" name="Int. J. Syst. Evol. Microbiol.">
        <title>The Global Catalogue of Microorganisms (GCM) 10K type strain sequencing project: providing services to taxonomists for standard genome sequencing and annotation.</title>
        <authorList>
            <consortium name="The Broad Institute Genomics Platform"/>
            <consortium name="The Broad Institute Genome Sequencing Center for Infectious Disease"/>
            <person name="Wu L."/>
            <person name="Ma J."/>
        </authorList>
    </citation>
    <scope>NUCLEOTIDE SEQUENCE [LARGE SCALE GENOMIC DNA]</scope>
    <source>
        <strain evidence="5">JCM 17217</strain>
    </source>
</reference>
<keyword evidence="2" id="KW-1133">Transmembrane helix</keyword>
<evidence type="ECO:0000256" key="1">
    <source>
        <dbReference type="SAM" id="MobiDB-lite"/>
    </source>
</evidence>
<dbReference type="Pfam" id="PF09851">
    <property type="entry name" value="SHOCT"/>
    <property type="match status" value="1"/>
</dbReference>
<protein>
    <recommendedName>
        <fullName evidence="3">SHOCT domain-containing protein</fullName>
    </recommendedName>
</protein>
<evidence type="ECO:0000259" key="3">
    <source>
        <dbReference type="Pfam" id="PF09851"/>
    </source>
</evidence>
<feature type="region of interest" description="Disordered" evidence="1">
    <location>
        <begin position="174"/>
        <end position="227"/>
    </location>
</feature>
<proteinExistence type="predicted"/>
<evidence type="ECO:0000313" key="4">
    <source>
        <dbReference type="EMBL" id="GAA3974780.1"/>
    </source>
</evidence>
<dbReference type="RefSeq" id="WP_345123839.1">
    <property type="nucleotide sequence ID" value="NZ_BAABDI010000012.1"/>
</dbReference>
<comment type="caution">
    <text evidence="4">The sequence shown here is derived from an EMBL/GenBank/DDBJ whole genome shotgun (WGS) entry which is preliminary data.</text>
</comment>
<evidence type="ECO:0000313" key="5">
    <source>
        <dbReference type="Proteomes" id="UP001501556"/>
    </source>
</evidence>
<gene>
    <name evidence="4" type="ORF">GCM10022407_20530</name>
</gene>
<accession>A0ABP7Q1T1</accession>
<feature type="transmembrane region" description="Helical" evidence="2">
    <location>
        <begin position="126"/>
        <end position="147"/>
    </location>
</feature>